<organism evidence="2 3">
    <name type="scientific">Methylobacterium nodulans (strain LMG 21967 / CNCM I-2342 / ORS 2060)</name>
    <dbReference type="NCBI Taxonomy" id="460265"/>
    <lineage>
        <taxon>Bacteria</taxon>
        <taxon>Pseudomonadati</taxon>
        <taxon>Pseudomonadota</taxon>
        <taxon>Alphaproteobacteria</taxon>
        <taxon>Hyphomicrobiales</taxon>
        <taxon>Methylobacteriaceae</taxon>
        <taxon>Methylobacterium</taxon>
    </lineage>
</organism>
<evidence type="ECO:0000313" key="2">
    <source>
        <dbReference type="EMBL" id="ACL55662.1"/>
    </source>
</evidence>
<dbReference type="STRING" id="460265.Mnod_0627"/>
<evidence type="ECO:0000256" key="1">
    <source>
        <dbReference type="SAM" id="SignalP"/>
    </source>
</evidence>
<keyword evidence="1" id="KW-0732">Signal</keyword>
<sequence length="91" mass="9677">MLVAQMAAAHIATMIFICRLAQAETVLQQDSAEQAFKLARTFTAQVEAVKRYRSDGRQIVRVERVTVEASGQAIVGAVSPRLGGGGACNGE</sequence>
<dbReference type="RefSeq" id="WP_015927371.1">
    <property type="nucleotide sequence ID" value="NC_011894.1"/>
</dbReference>
<protein>
    <submittedName>
        <fullName evidence="2">Uncharacterized protein</fullName>
    </submittedName>
</protein>
<gene>
    <name evidence="2" type="ordered locus">Mnod_0627</name>
</gene>
<name>B8IDU0_METNO</name>
<proteinExistence type="predicted"/>
<dbReference type="Proteomes" id="UP000008207">
    <property type="component" value="Chromosome"/>
</dbReference>
<feature type="signal peptide" evidence="1">
    <location>
        <begin position="1"/>
        <end position="23"/>
    </location>
</feature>
<evidence type="ECO:0000313" key="3">
    <source>
        <dbReference type="Proteomes" id="UP000008207"/>
    </source>
</evidence>
<reference evidence="2 3" key="1">
    <citation type="submission" date="2009-01" db="EMBL/GenBank/DDBJ databases">
        <title>Complete sequence of chromosome of Methylobacterium nodulans ORS 2060.</title>
        <authorList>
            <consortium name="US DOE Joint Genome Institute"/>
            <person name="Lucas S."/>
            <person name="Copeland A."/>
            <person name="Lapidus A."/>
            <person name="Glavina del Rio T."/>
            <person name="Dalin E."/>
            <person name="Tice H."/>
            <person name="Bruce D."/>
            <person name="Goodwin L."/>
            <person name="Pitluck S."/>
            <person name="Sims D."/>
            <person name="Brettin T."/>
            <person name="Detter J.C."/>
            <person name="Han C."/>
            <person name="Larimer F."/>
            <person name="Land M."/>
            <person name="Hauser L."/>
            <person name="Kyrpides N."/>
            <person name="Ivanova N."/>
            <person name="Marx C.J."/>
            <person name="Richardson P."/>
        </authorList>
    </citation>
    <scope>NUCLEOTIDE SEQUENCE [LARGE SCALE GENOMIC DNA]</scope>
    <source>
        <strain evidence="3">LMG 21967 / CNCM I-2342 / ORS 2060</strain>
    </source>
</reference>
<dbReference type="AlphaFoldDB" id="B8IDU0"/>
<dbReference type="eggNOG" id="ENOG50335XC">
    <property type="taxonomic scope" value="Bacteria"/>
</dbReference>
<dbReference type="KEGG" id="mno:Mnod_0627"/>
<accession>B8IDU0</accession>
<dbReference type="EMBL" id="CP001349">
    <property type="protein sequence ID" value="ACL55662.1"/>
    <property type="molecule type" value="Genomic_DNA"/>
</dbReference>
<dbReference type="OrthoDB" id="7432673at2"/>
<dbReference type="HOGENOM" id="CLU_2423551_0_0_5"/>
<keyword evidence="3" id="KW-1185">Reference proteome</keyword>
<feature type="chain" id="PRO_5002874487" evidence="1">
    <location>
        <begin position="24"/>
        <end position="91"/>
    </location>
</feature>